<sequence>MSGYLAHMKSTNARTFGAARRLDVCKTQSSGSTPDTVPHWTSSPLASWFHAMDCGMRAAPPPAIAASRIIRNEENRSFGMGSRTKCPPLSFQLVGSKLETTMLGTDLIAPGVGIGIPGAATTTSRSLAKQRPTKLLSGLGLIRMATSNCSSTRSTTRSSATTSIMTSG</sequence>
<evidence type="ECO:0000313" key="1">
    <source>
        <dbReference type="EMBL" id="VVP72855.1"/>
    </source>
</evidence>
<organism evidence="1 2">
    <name type="scientific">Pseudomonas fluorescens</name>
    <dbReference type="NCBI Taxonomy" id="294"/>
    <lineage>
        <taxon>Bacteria</taxon>
        <taxon>Pseudomonadati</taxon>
        <taxon>Pseudomonadota</taxon>
        <taxon>Gammaproteobacteria</taxon>
        <taxon>Pseudomonadales</taxon>
        <taxon>Pseudomonadaceae</taxon>
        <taxon>Pseudomonas</taxon>
    </lineage>
</organism>
<reference evidence="1 2" key="1">
    <citation type="submission" date="2019-09" db="EMBL/GenBank/DDBJ databases">
        <authorList>
            <person name="Chandra G."/>
            <person name="Truman W A."/>
        </authorList>
    </citation>
    <scope>NUCLEOTIDE SEQUENCE [LARGE SCALE GENOMIC DNA]</scope>
    <source>
        <strain evidence="1">PS922</strain>
    </source>
</reference>
<name>A0A5E7RGD3_PSEFL</name>
<gene>
    <name evidence="1" type="ORF">PS922_00983</name>
</gene>
<dbReference type="AlphaFoldDB" id="A0A5E7RGD3"/>
<dbReference type="EMBL" id="CABVJB010000002">
    <property type="protein sequence ID" value="VVP72855.1"/>
    <property type="molecule type" value="Genomic_DNA"/>
</dbReference>
<proteinExistence type="predicted"/>
<evidence type="ECO:0000313" key="2">
    <source>
        <dbReference type="Proteomes" id="UP000325565"/>
    </source>
</evidence>
<dbReference type="Proteomes" id="UP000325565">
    <property type="component" value="Unassembled WGS sequence"/>
</dbReference>
<protein>
    <submittedName>
        <fullName evidence="1">Uncharacterized protein</fullName>
    </submittedName>
</protein>
<accession>A0A5E7RGD3</accession>